<accession>A0A0A9CBX4</accession>
<protein>
    <submittedName>
        <fullName evidence="1">Uncharacterized protein</fullName>
    </submittedName>
</protein>
<sequence>MKGNFYPITEEMHPKVQVILFGSGLIELKPSSQWHTKWGEHN</sequence>
<proteinExistence type="predicted"/>
<reference evidence="1" key="2">
    <citation type="journal article" date="2015" name="Data Brief">
        <title>Shoot transcriptome of the giant reed, Arundo donax.</title>
        <authorList>
            <person name="Barrero R.A."/>
            <person name="Guerrero F.D."/>
            <person name="Moolhuijzen P."/>
            <person name="Goolsby J.A."/>
            <person name="Tidwell J."/>
            <person name="Bellgard S.E."/>
            <person name="Bellgard M.I."/>
        </authorList>
    </citation>
    <scope>NUCLEOTIDE SEQUENCE</scope>
    <source>
        <tissue evidence="1">Shoot tissue taken approximately 20 cm above the soil surface</tissue>
    </source>
</reference>
<dbReference type="EMBL" id="GBRH01225942">
    <property type="protein sequence ID" value="JAD71953.1"/>
    <property type="molecule type" value="Transcribed_RNA"/>
</dbReference>
<reference evidence="1" key="1">
    <citation type="submission" date="2014-09" db="EMBL/GenBank/DDBJ databases">
        <authorList>
            <person name="Magalhaes I.L.F."/>
            <person name="Oliveira U."/>
            <person name="Santos F.R."/>
            <person name="Vidigal T.H.D.A."/>
            <person name="Brescovit A.D."/>
            <person name="Santos A.J."/>
        </authorList>
    </citation>
    <scope>NUCLEOTIDE SEQUENCE</scope>
    <source>
        <tissue evidence="1">Shoot tissue taken approximately 20 cm above the soil surface</tissue>
    </source>
</reference>
<dbReference type="AlphaFoldDB" id="A0A0A9CBX4"/>
<organism evidence="1">
    <name type="scientific">Arundo donax</name>
    <name type="common">Giant reed</name>
    <name type="synonym">Donax arundinaceus</name>
    <dbReference type="NCBI Taxonomy" id="35708"/>
    <lineage>
        <taxon>Eukaryota</taxon>
        <taxon>Viridiplantae</taxon>
        <taxon>Streptophyta</taxon>
        <taxon>Embryophyta</taxon>
        <taxon>Tracheophyta</taxon>
        <taxon>Spermatophyta</taxon>
        <taxon>Magnoliopsida</taxon>
        <taxon>Liliopsida</taxon>
        <taxon>Poales</taxon>
        <taxon>Poaceae</taxon>
        <taxon>PACMAD clade</taxon>
        <taxon>Arundinoideae</taxon>
        <taxon>Arundineae</taxon>
        <taxon>Arundo</taxon>
    </lineage>
</organism>
<name>A0A0A9CBX4_ARUDO</name>
<evidence type="ECO:0000313" key="1">
    <source>
        <dbReference type="EMBL" id="JAD71953.1"/>
    </source>
</evidence>